<dbReference type="AlphaFoldDB" id="A0A5E8A4R3"/>
<evidence type="ECO:0000313" key="1">
    <source>
        <dbReference type="EMBL" id="VVT23911.1"/>
    </source>
</evidence>
<accession>A0A5E8A4R3</accession>
<dbReference type="Proteomes" id="UP000326857">
    <property type="component" value="Unassembled WGS sequence"/>
</dbReference>
<gene>
    <name evidence="1" type="ORF">SPHINGO391_480031</name>
</gene>
<evidence type="ECO:0000313" key="2">
    <source>
        <dbReference type="Proteomes" id="UP000326857"/>
    </source>
</evidence>
<proteinExistence type="predicted"/>
<protein>
    <submittedName>
        <fullName evidence="1">Uncharacterized protein</fullName>
    </submittedName>
</protein>
<reference evidence="1 2" key="1">
    <citation type="submission" date="2019-09" db="EMBL/GenBank/DDBJ databases">
        <authorList>
            <person name="Dittami M. S."/>
        </authorList>
    </citation>
    <scope>NUCLEOTIDE SEQUENCE [LARGE SCALE GENOMIC DNA]</scope>
    <source>
        <strain evidence="1">SPHINGO391</strain>
    </source>
</reference>
<sequence>MTTRRAALAGVGHRGILFDVLYLSE</sequence>
<dbReference type="EMBL" id="CABVLI010000043">
    <property type="protein sequence ID" value="VVT23911.1"/>
    <property type="molecule type" value="Genomic_DNA"/>
</dbReference>
<name>A0A5E8A4R3_9SPHN</name>
<organism evidence="1 2">
    <name type="scientific">Sphingomonas aurantiaca</name>
    <dbReference type="NCBI Taxonomy" id="185949"/>
    <lineage>
        <taxon>Bacteria</taxon>
        <taxon>Pseudomonadati</taxon>
        <taxon>Pseudomonadota</taxon>
        <taxon>Alphaproteobacteria</taxon>
        <taxon>Sphingomonadales</taxon>
        <taxon>Sphingomonadaceae</taxon>
        <taxon>Sphingomonas</taxon>
    </lineage>
</organism>